<keyword evidence="2" id="KW-1185">Reference proteome</keyword>
<accession>A0AAD4V0J3</accession>
<evidence type="ECO:0000313" key="2">
    <source>
        <dbReference type="Proteomes" id="UP001054821"/>
    </source>
</evidence>
<organism evidence="1 2">
    <name type="scientific">Prunus dulcis</name>
    <name type="common">Almond</name>
    <name type="synonym">Amygdalus dulcis</name>
    <dbReference type="NCBI Taxonomy" id="3755"/>
    <lineage>
        <taxon>Eukaryota</taxon>
        <taxon>Viridiplantae</taxon>
        <taxon>Streptophyta</taxon>
        <taxon>Embryophyta</taxon>
        <taxon>Tracheophyta</taxon>
        <taxon>Spermatophyta</taxon>
        <taxon>Magnoliopsida</taxon>
        <taxon>eudicotyledons</taxon>
        <taxon>Gunneridae</taxon>
        <taxon>Pentapetalae</taxon>
        <taxon>rosids</taxon>
        <taxon>fabids</taxon>
        <taxon>Rosales</taxon>
        <taxon>Rosaceae</taxon>
        <taxon>Amygdaloideae</taxon>
        <taxon>Amygdaleae</taxon>
        <taxon>Prunus</taxon>
    </lineage>
</organism>
<dbReference type="Proteomes" id="UP001054821">
    <property type="component" value="Chromosome 7"/>
</dbReference>
<dbReference type="AlphaFoldDB" id="A0AAD4V0J3"/>
<sequence>MTPILLQDRAEVSSSAKLAVTHGGDRIAMVGGSTMDCDGVVVRDIKVGLEAASGVHGHEAMRWSDWCGALGQGVGRQISSVGRGAVGWIAWACCRLRR</sequence>
<comment type="caution">
    <text evidence="1">The sequence shown here is derived from an EMBL/GenBank/DDBJ whole genome shotgun (WGS) entry which is preliminary data.</text>
</comment>
<proteinExistence type="predicted"/>
<gene>
    <name evidence="1" type="ORF">L3X38_036072</name>
</gene>
<name>A0AAD4V0J3_PRUDU</name>
<dbReference type="EMBL" id="JAJFAZ020000007">
    <property type="protein sequence ID" value="KAI5316365.1"/>
    <property type="molecule type" value="Genomic_DNA"/>
</dbReference>
<evidence type="ECO:0000313" key="1">
    <source>
        <dbReference type="EMBL" id="KAI5316365.1"/>
    </source>
</evidence>
<reference evidence="1 2" key="1">
    <citation type="journal article" date="2022" name="G3 (Bethesda)">
        <title>Whole-genome sequence and methylome profiling of the almond [Prunus dulcis (Mill.) D.A. Webb] cultivar 'Nonpareil'.</title>
        <authorList>
            <person name="D'Amico-Willman K.M."/>
            <person name="Ouma W.Z."/>
            <person name="Meulia T."/>
            <person name="Sideli G.M."/>
            <person name="Gradziel T.M."/>
            <person name="Fresnedo-Ramirez J."/>
        </authorList>
    </citation>
    <scope>NUCLEOTIDE SEQUENCE [LARGE SCALE GENOMIC DNA]</scope>
    <source>
        <strain evidence="1">Clone GOH B32 T37-40</strain>
    </source>
</reference>
<protein>
    <submittedName>
        <fullName evidence="1">Uncharacterized protein</fullName>
    </submittedName>
</protein>